<evidence type="ECO:0000313" key="2">
    <source>
        <dbReference type="Proteomes" id="UP000886865"/>
    </source>
</evidence>
<proteinExistence type="predicted"/>
<comment type="caution">
    <text evidence="1">The sequence shown here is derived from an EMBL/GenBank/DDBJ whole genome shotgun (WGS) entry which is preliminary data.</text>
</comment>
<gene>
    <name evidence="1" type="ORF">IAA86_00155</name>
</gene>
<reference evidence="1" key="2">
    <citation type="journal article" date="2021" name="PeerJ">
        <title>Extensive microbial diversity within the chicken gut microbiome revealed by metagenomics and culture.</title>
        <authorList>
            <person name="Gilroy R."/>
            <person name="Ravi A."/>
            <person name="Getino M."/>
            <person name="Pursley I."/>
            <person name="Horton D.L."/>
            <person name="Alikhan N.F."/>
            <person name="Baker D."/>
            <person name="Gharbi K."/>
            <person name="Hall N."/>
            <person name="Watson M."/>
            <person name="Adriaenssens E.M."/>
            <person name="Foster-Nyarko E."/>
            <person name="Jarju S."/>
            <person name="Secka A."/>
            <person name="Antonio M."/>
            <person name="Oren A."/>
            <person name="Chaudhuri R.R."/>
            <person name="La Ragione R."/>
            <person name="Hildebrand F."/>
            <person name="Pallen M.J."/>
        </authorList>
    </citation>
    <scope>NUCLEOTIDE SEQUENCE</scope>
    <source>
        <strain evidence="1">CHK152-2871</strain>
    </source>
</reference>
<dbReference type="Proteomes" id="UP000886865">
    <property type="component" value="Unassembled WGS sequence"/>
</dbReference>
<name>A0A9D1JX93_9BACT</name>
<evidence type="ECO:0000313" key="1">
    <source>
        <dbReference type="EMBL" id="HIS73417.1"/>
    </source>
</evidence>
<dbReference type="EMBL" id="DVJQ01000001">
    <property type="protein sequence ID" value="HIS73417.1"/>
    <property type="molecule type" value="Genomic_DNA"/>
</dbReference>
<accession>A0A9D1JX93</accession>
<sequence>MKYAEGEKHKDLISKREGQKFYFDGENVEIVVLRKNPDEEVIKMIAENEIFFQLFLREEIVFLLIKIDGLKWIDIPFVIEKSTKLKHPDDINRNYFANIIFADCVNGKVCAARTQTLGHGLSKALFWALKKQLEYPIENIRQKINKVHAGFSSDEMARLSLGK</sequence>
<dbReference type="AlphaFoldDB" id="A0A9D1JX93"/>
<organism evidence="1 2">
    <name type="scientific">Candidatus Galligastranaerophilus intestinavium</name>
    <dbReference type="NCBI Taxonomy" id="2840836"/>
    <lineage>
        <taxon>Bacteria</taxon>
        <taxon>Candidatus Galligastranaerophilus</taxon>
    </lineage>
</organism>
<reference evidence="1" key="1">
    <citation type="submission" date="2020-10" db="EMBL/GenBank/DDBJ databases">
        <authorList>
            <person name="Gilroy R."/>
        </authorList>
    </citation>
    <scope>NUCLEOTIDE SEQUENCE</scope>
    <source>
        <strain evidence="1">CHK152-2871</strain>
    </source>
</reference>
<protein>
    <submittedName>
        <fullName evidence="1">Uncharacterized protein</fullName>
    </submittedName>
</protein>